<dbReference type="PANTHER" id="PTHR34853:SF1">
    <property type="entry name" value="LIPASE 5"/>
    <property type="match status" value="1"/>
</dbReference>
<evidence type="ECO:0000313" key="3">
    <source>
        <dbReference type="EMBL" id="MEE4543890.1"/>
    </source>
</evidence>
<dbReference type="SUPFAM" id="SSF53474">
    <property type="entry name" value="alpha/beta-Hydrolases"/>
    <property type="match status" value="1"/>
</dbReference>
<feature type="region of interest" description="Disordered" evidence="1">
    <location>
        <begin position="1"/>
        <end position="34"/>
    </location>
</feature>
<dbReference type="RefSeq" id="WP_330796695.1">
    <property type="nucleotide sequence ID" value="NZ_JAZEWV010000013.1"/>
</dbReference>
<evidence type="ECO:0000256" key="1">
    <source>
        <dbReference type="SAM" id="MobiDB-lite"/>
    </source>
</evidence>
<keyword evidence="3" id="KW-0378">Hydrolase</keyword>
<feature type="domain" description="Peptidase S9 prolyl oligopeptidase catalytic" evidence="2">
    <location>
        <begin position="359"/>
        <end position="435"/>
    </location>
</feature>
<accession>A0ABU7PDL1</accession>
<dbReference type="InterPro" id="IPR005152">
    <property type="entry name" value="Lipase_secreted"/>
</dbReference>
<protein>
    <submittedName>
        <fullName evidence="3">Alpha/beta fold hydrolase</fullName>
    </submittedName>
</protein>
<dbReference type="Gene3D" id="3.40.50.1820">
    <property type="entry name" value="alpha/beta hydrolase"/>
    <property type="match status" value="2"/>
</dbReference>
<gene>
    <name evidence="3" type="ORF">V2S66_18165</name>
</gene>
<dbReference type="Pfam" id="PF00326">
    <property type="entry name" value="Peptidase_S9"/>
    <property type="match status" value="1"/>
</dbReference>
<dbReference type="InterPro" id="IPR029058">
    <property type="entry name" value="AB_hydrolase_fold"/>
</dbReference>
<sequence length="450" mass="45718">MRVLRRAPDAKDSQSSAGHHAPGAAGRRAPARRVRARRPLAAGVAAAVLAAGAVACAAEPSGSAGPPEGPGLIAVPAVVVTGHAYQVPRPLPAAAPGTLIAATDLGPDHRFADARRWTVLYHSLDAHGADVPVSGTVLVPAGPAPSGGRPVVSWGHGTTGVADMCAPSQSPNLGFDVYAQQLTALLRAGYAVTASDYPGLGTPGTHTYLVGADEGNAVVDIVTAARRLVPGLSTTWFAMGHSQGGQAALFAARAARRAPGLRLAGAVAMAPASHLEEMLPGVAASHVSSDLSFALYSLAGLAATDPSVRLPALLGPSAYRIAERVLAVCQQAGYTALDGVSTDEELPLTGEAADRLGAEMGAYGDPDRAAIRQPVLVVQGEDDQDVPVDWTAEVTRRLEALGSPAVEERTYPGAGHDEVLAASVCDVLAFLAEHSGRTAADCAPLRPEAG</sequence>
<dbReference type="PANTHER" id="PTHR34853">
    <property type="match status" value="1"/>
</dbReference>
<feature type="compositionally biased region" description="Basic and acidic residues" evidence="1">
    <location>
        <begin position="1"/>
        <end position="12"/>
    </location>
</feature>
<evidence type="ECO:0000313" key="4">
    <source>
        <dbReference type="Proteomes" id="UP001344658"/>
    </source>
</evidence>
<dbReference type="EMBL" id="JAZEWV010000013">
    <property type="protein sequence ID" value="MEE4543890.1"/>
    <property type="molecule type" value="Genomic_DNA"/>
</dbReference>
<comment type="caution">
    <text evidence="3">The sequence shown here is derived from an EMBL/GenBank/DDBJ whole genome shotgun (WGS) entry which is preliminary data.</text>
</comment>
<proteinExistence type="predicted"/>
<dbReference type="GO" id="GO:0016787">
    <property type="term" value="F:hydrolase activity"/>
    <property type="evidence" value="ECO:0007669"/>
    <property type="project" value="UniProtKB-KW"/>
</dbReference>
<dbReference type="Proteomes" id="UP001344658">
    <property type="component" value="Unassembled WGS sequence"/>
</dbReference>
<reference evidence="3 4" key="1">
    <citation type="submission" date="2023-12" db="EMBL/GenBank/DDBJ databases">
        <title>Streptomyces sp. V4-01.</title>
        <authorList>
            <person name="Somphong A."/>
            <person name="Phongsopitanun W."/>
        </authorList>
    </citation>
    <scope>NUCLEOTIDE SEQUENCE [LARGE SCALE GENOMIC DNA]</scope>
    <source>
        <strain evidence="3 4">V4-01</strain>
    </source>
</reference>
<organism evidence="3 4">
    <name type="scientific">Actinacidiphila polyblastidii</name>
    <dbReference type="NCBI Taxonomy" id="3110430"/>
    <lineage>
        <taxon>Bacteria</taxon>
        <taxon>Bacillati</taxon>
        <taxon>Actinomycetota</taxon>
        <taxon>Actinomycetes</taxon>
        <taxon>Kitasatosporales</taxon>
        <taxon>Streptomycetaceae</taxon>
        <taxon>Actinacidiphila</taxon>
    </lineage>
</organism>
<name>A0ABU7PDL1_9ACTN</name>
<dbReference type="Pfam" id="PF03583">
    <property type="entry name" value="LIP"/>
    <property type="match status" value="1"/>
</dbReference>
<dbReference type="InterPro" id="IPR001375">
    <property type="entry name" value="Peptidase_S9_cat"/>
</dbReference>
<keyword evidence="4" id="KW-1185">Reference proteome</keyword>
<evidence type="ECO:0000259" key="2">
    <source>
        <dbReference type="Pfam" id="PF00326"/>
    </source>
</evidence>